<evidence type="ECO:0008006" key="7">
    <source>
        <dbReference type="Google" id="ProtNLM"/>
    </source>
</evidence>
<dbReference type="GO" id="GO:0008194">
    <property type="term" value="F:UDP-glycosyltransferase activity"/>
    <property type="evidence" value="ECO:0007669"/>
    <property type="project" value="InterPro"/>
</dbReference>
<dbReference type="InterPro" id="IPR002213">
    <property type="entry name" value="UDP_glucos_trans"/>
</dbReference>
<proteinExistence type="inferred from homology"/>
<protein>
    <recommendedName>
        <fullName evidence="7">UDP-glucuronosyltransferase</fullName>
    </recommendedName>
</protein>
<dbReference type="SUPFAM" id="SSF53756">
    <property type="entry name" value="UDP-Glycosyltransferase/glycogen phosphorylase"/>
    <property type="match status" value="1"/>
</dbReference>
<evidence type="ECO:0000313" key="5">
    <source>
        <dbReference type="EMBL" id="CAD7282426.1"/>
    </source>
</evidence>
<keyword evidence="6" id="KW-1185">Reference proteome</keyword>
<dbReference type="AlphaFoldDB" id="A0A7R9GIL1"/>
<feature type="signal peptide" evidence="4">
    <location>
        <begin position="1"/>
        <end position="21"/>
    </location>
</feature>
<feature type="chain" id="PRO_5036210782" description="UDP-glucuronosyltransferase" evidence="4">
    <location>
        <begin position="22"/>
        <end position="325"/>
    </location>
</feature>
<dbReference type="Proteomes" id="UP000678499">
    <property type="component" value="Unassembled WGS sequence"/>
</dbReference>
<dbReference type="InterPro" id="IPR050271">
    <property type="entry name" value="UDP-glycosyltransferase"/>
</dbReference>
<dbReference type="PANTHER" id="PTHR48043">
    <property type="entry name" value="EG:EG0003.4 PROTEIN-RELATED"/>
    <property type="match status" value="1"/>
</dbReference>
<name>A0A7R9GIL1_9CRUS</name>
<evidence type="ECO:0000256" key="1">
    <source>
        <dbReference type="ARBA" id="ARBA00009995"/>
    </source>
</evidence>
<dbReference type="EMBL" id="CAJPEX010003819">
    <property type="protein sequence ID" value="CAG0922578.1"/>
    <property type="molecule type" value="Genomic_DNA"/>
</dbReference>
<evidence type="ECO:0000256" key="3">
    <source>
        <dbReference type="ARBA" id="ARBA00022679"/>
    </source>
</evidence>
<evidence type="ECO:0000313" key="6">
    <source>
        <dbReference type="Proteomes" id="UP000678499"/>
    </source>
</evidence>
<evidence type="ECO:0000256" key="2">
    <source>
        <dbReference type="ARBA" id="ARBA00022676"/>
    </source>
</evidence>
<dbReference type="OrthoDB" id="6345490at2759"/>
<dbReference type="PANTHER" id="PTHR48043:SF159">
    <property type="entry name" value="EG:EG0003.4 PROTEIN-RELATED"/>
    <property type="match status" value="1"/>
</dbReference>
<gene>
    <name evidence="5" type="ORF">NMOB1V02_LOCUS10051</name>
</gene>
<keyword evidence="4" id="KW-0732">Signal</keyword>
<comment type="similarity">
    <text evidence="1">Belongs to the UDP-glycosyltransferase family.</text>
</comment>
<reference evidence="5" key="1">
    <citation type="submission" date="2020-11" db="EMBL/GenBank/DDBJ databases">
        <authorList>
            <person name="Tran Van P."/>
        </authorList>
    </citation>
    <scope>NUCLEOTIDE SEQUENCE</scope>
</reference>
<dbReference type="Gene3D" id="3.40.50.2000">
    <property type="entry name" value="Glycogen Phosphorylase B"/>
    <property type="match status" value="1"/>
</dbReference>
<evidence type="ECO:0000256" key="4">
    <source>
        <dbReference type="SAM" id="SignalP"/>
    </source>
</evidence>
<dbReference type="EMBL" id="OA885856">
    <property type="protein sequence ID" value="CAD7282426.1"/>
    <property type="molecule type" value="Genomic_DNA"/>
</dbReference>
<organism evidence="5">
    <name type="scientific">Notodromas monacha</name>
    <dbReference type="NCBI Taxonomy" id="399045"/>
    <lineage>
        <taxon>Eukaryota</taxon>
        <taxon>Metazoa</taxon>
        <taxon>Ecdysozoa</taxon>
        <taxon>Arthropoda</taxon>
        <taxon>Crustacea</taxon>
        <taxon>Oligostraca</taxon>
        <taxon>Ostracoda</taxon>
        <taxon>Podocopa</taxon>
        <taxon>Podocopida</taxon>
        <taxon>Cypridocopina</taxon>
        <taxon>Cypridoidea</taxon>
        <taxon>Cyprididae</taxon>
        <taxon>Notodromas</taxon>
    </lineage>
</organism>
<keyword evidence="2" id="KW-0328">Glycosyltransferase</keyword>
<accession>A0A7R9GIL1</accession>
<sequence length="325" mass="35734">MTKMMSLFPCVTLVLTSLVMCSDSASILFVLPVSTRSHKNVFAPLAQALAARGHAVTMFSSHLSKHGLDGVREFAVPGMMDRMEVGSKILWSQMGQTGVVNNLFTLFFLGKLGSEACDKMLSMPEVQAALRGQVRYDLVVQSVFFEESCLALAGKSDTPFIYMSTAGNWAHLAHAMGHAELTSAEPSILLTFTDHMTFWERVVNTVQYHAGNAVHHLLTLPMHERVLHKHWPDAPPVRDLHANASMAFLNTAPGVDYRNTLPATFLEVGGMHCQAPKDIPKHNHLPSHCQRIPNAITNANANGTRCQRIQKGFCNATENGLSQIF</sequence>
<dbReference type="Pfam" id="PF00201">
    <property type="entry name" value="UDPGT"/>
    <property type="match status" value="1"/>
</dbReference>
<keyword evidence="3" id="KW-0808">Transferase</keyword>